<dbReference type="InterPro" id="IPR019270">
    <property type="entry name" value="DUF2283"/>
</dbReference>
<sequence>MSVQRRDEKISYDMEHDVLYIFFGKPRFGYEDEISPGIFIRKDDCTDEVIGAIVMDYQRLNKDHLANILPFKIDFERIHQNFVQ</sequence>
<evidence type="ECO:0000313" key="2">
    <source>
        <dbReference type="Proteomes" id="UP000538292"/>
    </source>
</evidence>
<accession>A0A7W2AR22</accession>
<gene>
    <name evidence="1" type="ORF">H2C83_05920</name>
</gene>
<protein>
    <submittedName>
        <fullName evidence="1">DUF2283 domain-containing protein</fullName>
    </submittedName>
</protein>
<dbReference type="Pfam" id="PF10049">
    <property type="entry name" value="DUF2283"/>
    <property type="match status" value="1"/>
</dbReference>
<dbReference type="RefSeq" id="WP_181738788.1">
    <property type="nucleotide sequence ID" value="NZ_JACEOL010000018.1"/>
</dbReference>
<keyword evidence="2" id="KW-1185">Reference proteome</keyword>
<dbReference type="Proteomes" id="UP000538292">
    <property type="component" value="Unassembled WGS sequence"/>
</dbReference>
<dbReference type="EMBL" id="JACEOL010000018">
    <property type="protein sequence ID" value="MBA4601867.1"/>
    <property type="molecule type" value="Genomic_DNA"/>
</dbReference>
<comment type="caution">
    <text evidence="1">The sequence shown here is derived from an EMBL/GenBank/DDBJ whole genome shotgun (WGS) entry which is preliminary data.</text>
</comment>
<dbReference type="AlphaFoldDB" id="A0A7W2AR22"/>
<organism evidence="1 2">
    <name type="scientific">Thermoactinomyces mirandus</name>
    <dbReference type="NCBI Taxonomy" id="2756294"/>
    <lineage>
        <taxon>Bacteria</taxon>
        <taxon>Bacillati</taxon>
        <taxon>Bacillota</taxon>
        <taxon>Bacilli</taxon>
        <taxon>Bacillales</taxon>
        <taxon>Thermoactinomycetaceae</taxon>
        <taxon>Thermoactinomyces</taxon>
    </lineage>
</organism>
<name>A0A7W2AR22_9BACL</name>
<proteinExistence type="predicted"/>
<evidence type="ECO:0000313" key="1">
    <source>
        <dbReference type="EMBL" id="MBA4601867.1"/>
    </source>
</evidence>
<reference evidence="1 2" key="1">
    <citation type="submission" date="2020-07" db="EMBL/GenBank/DDBJ databases">
        <title>Thermoactinomyces phylogeny.</title>
        <authorList>
            <person name="Dunlap C."/>
        </authorList>
    </citation>
    <scope>NUCLEOTIDE SEQUENCE [LARGE SCALE GENOMIC DNA]</scope>
    <source>
        <strain evidence="1 2">AMNI-1</strain>
    </source>
</reference>